<evidence type="ECO:0008006" key="5">
    <source>
        <dbReference type="Google" id="ProtNLM"/>
    </source>
</evidence>
<feature type="compositionally biased region" description="Low complexity" evidence="1">
    <location>
        <begin position="31"/>
        <end position="62"/>
    </location>
</feature>
<organism evidence="3 4">
    <name type="scientific">Cupriavidus respiraculi</name>
    <dbReference type="NCBI Taxonomy" id="195930"/>
    <lineage>
        <taxon>Bacteria</taxon>
        <taxon>Pseudomonadati</taxon>
        <taxon>Pseudomonadota</taxon>
        <taxon>Betaproteobacteria</taxon>
        <taxon>Burkholderiales</taxon>
        <taxon>Burkholderiaceae</taxon>
        <taxon>Cupriavidus</taxon>
    </lineage>
</organism>
<sequence>MAYPEQKRIVAAAAAMLMSGLMAACGGGGDDAAPAAAANPPVTTPAAPAVPETPSVPETPETPVVTTGLVTDCNGANCSATTANTYAGSGVGTWKLANTSGAPMQVPVNIGGLSGQDVMLVLTNTGATPQPMPAIALADVQRQPSNALLKSVLDGKTVESAAKVRIAEFNSKGAAELLRQSRQRRDVLAVTPQPLRAAGYAVGDPRPWNHLNDSNVVEVRNTTLRQYVNMGDGTVINFWVEDGEFDLAKVSPTILSGLVAAYTSAPNAIHSMVEQVAGKAWGPHAYTNLIADNQTIDIVVLNFNNDGQAYGTLGYFWGLNNFKRTAEPDSNEAVALFLDAETLYLAGTTGRKLMKSTMAHEATHMANFYQRGVVPTDGKDYLNDTWLEEMTAMVMEDLLSTRIDATYNKIRDVRLATYLSAGNYNCTLTSFVAGLVCDGYSVSGSFGGYLLRQYGLAFYKHLLANKSSDDSQTVLDASIKAAGGPGLGEALSRWSTTAALLPAGTSPAGFGYPGRVETDFTIIPIEGSMYSAARTLPASVPPFLKAMASFPVLRPAVSGTFSETVTVPANTTLSVVIR</sequence>
<gene>
    <name evidence="3" type="ORF">LMG21510_02330</name>
</gene>
<proteinExistence type="predicted"/>
<evidence type="ECO:0000313" key="4">
    <source>
        <dbReference type="Proteomes" id="UP000721236"/>
    </source>
</evidence>
<protein>
    <recommendedName>
        <fullName evidence="5">Hemagglutinin</fullName>
    </recommendedName>
</protein>
<dbReference type="PROSITE" id="PS51257">
    <property type="entry name" value="PROKAR_LIPOPROTEIN"/>
    <property type="match status" value="1"/>
</dbReference>
<dbReference type="EMBL" id="CAJZAH010000002">
    <property type="protein sequence ID" value="CAG9173685.1"/>
    <property type="molecule type" value="Genomic_DNA"/>
</dbReference>
<evidence type="ECO:0000313" key="3">
    <source>
        <dbReference type="EMBL" id="CAG9173685.1"/>
    </source>
</evidence>
<feature type="region of interest" description="Disordered" evidence="1">
    <location>
        <begin position="30"/>
        <end position="62"/>
    </location>
</feature>
<comment type="caution">
    <text evidence="3">The sequence shown here is derived from an EMBL/GenBank/DDBJ whole genome shotgun (WGS) entry which is preliminary data.</text>
</comment>
<dbReference type="Proteomes" id="UP000721236">
    <property type="component" value="Unassembled WGS sequence"/>
</dbReference>
<reference evidence="3 4" key="1">
    <citation type="submission" date="2021-08" db="EMBL/GenBank/DDBJ databases">
        <authorList>
            <person name="Peeters C."/>
        </authorList>
    </citation>
    <scope>NUCLEOTIDE SEQUENCE [LARGE SCALE GENOMIC DNA]</scope>
    <source>
        <strain evidence="3 4">LMG 21510</strain>
    </source>
</reference>
<keyword evidence="2" id="KW-0732">Signal</keyword>
<evidence type="ECO:0000256" key="1">
    <source>
        <dbReference type="SAM" id="MobiDB-lite"/>
    </source>
</evidence>
<feature type="signal peptide" evidence="2">
    <location>
        <begin position="1"/>
        <end position="23"/>
    </location>
</feature>
<dbReference type="Pfam" id="PF10460">
    <property type="entry name" value="Peptidase_M30"/>
    <property type="match status" value="1"/>
</dbReference>
<keyword evidence="4" id="KW-1185">Reference proteome</keyword>
<name>A0ABM8X1D4_9BURK</name>
<feature type="chain" id="PRO_5045785768" description="Hemagglutinin" evidence="2">
    <location>
        <begin position="24"/>
        <end position="578"/>
    </location>
</feature>
<evidence type="ECO:0000256" key="2">
    <source>
        <dbReference type="SAM" id="SignalP"/>
    </source>
</evidence>
<dbReference type="InterPro" id="IPR019501">
    <property type="entry name" value="Peptidase_M30_hyicolysin"/>
</dbReference>
<accession>A0ABM8X1D4</accession>